<evidence type="ECO:0000313" key="5">
    <source>
        <dbReference type="Proteomes" id="UP000570010"/>
    </source>
</evidence>
<accession>A0A6B3VWZ0</accession>
<dbReference type="Proteomes" id="UP000570010">
    <property type="component" value="Unassembled WGS sequence"/>
</dbReference>
<name>A0A6B3VWZ0_9BACI</name>
<reference evidence="3 4" key="1">
    <citation type="submission" date="2020-02" db="EMBL/GenBank/DDBJ databases">
        <title>Bacillus aquiflavi sp. nov., isolated from yellow water of strong flavor Chinese baijiu in Yibin region of China.</title>
        <authorList>
            <person name="Xie J."/>
        </authorList>
    </citation>
    <scope>NUCLEOTIDE SEQUENCE [LARGE SCALE GENOMIC DNA]</scope>
    <source>
        <strain evidence="3 4">3H-10</strain>
    </source>
</reference>
<feature type="coiled-coil region" evidence="1">
    <location>
        <begin position="356"/>
        <end position="421"/>
    </location>
</feature>
<evidence type="ECO:0000313" key="4">
    <source>
        <dbReference type="Proteomes" id="UP000472971"/>
    </source>
</evidence>
<comment type="caution">
    <text evidence="3">The sequence shown here is derived from an EMBL/GenBank/DDBJ whole genome shotgun (WGS) entry which is preliminary data.</text>
</comment>
<dbReference type="RefSeq" id="WP_163243166.1">
    <property type="nucleotide sequence ID" value="NZ_JAAIWN010000045.1"/>
</dbReference>
<proteinExistence type="predicted"/>
<protein>
    <recommendedName>
        <fullName evidence="6">DNA2/NAM7 helicase helicase domain-containing protein</fullName>
    </recommendedName>
</protein>
<keyword evidence="4" id="KW-1185">Reference proteome</keyword>
<evidence type="ECO:0000313" key="2">
    <source>
        <dbReference type="EMBL" id="MBA4538405.1"/>
    </source>
</evidence>
<dbReference type="EMBL" id="JAAIWN010000045">
    <property type="protein sequence ID" value="NEY82770.1"/>
    <property type="molecule type" value="Genomic_DNA"/>
</dbReference>
<dbReference type="SUPFAM" id="SSF52540">
    <property type="entry name" value="P-loop containing nucleoside triphosphate hydrolases"/>
    <property type="match status" value="1"/>
</dbReference>
<evidence type="ECO:0000256" key="1">
    <source>
        <dbReference type="SAM" id="Coils"/>
    </source>
</evidence>
<evidence type="ECO:0008006" key="6">
    <source>
        <dbReference type="Google" id="ProtNLM"/>
    </source>
</evidence>
<dbReference type="Proteomes" id="UP000472971">
    <property type="component" value="Unassembled WGS sequence"/>
</dbReference>
<feature type="coiled-coil region" evidence="1">
    <location>
        <begin position="457"/>
        <end position="501"/>
    </location>
</feature>
<organism evidence="3 4">
    <name type="scientific">Bacillus aquiflavi</name>
    <dbReference type="NCBI Taxonomy" id="2672567"/>
    <lineage>
        <taxon>Bacteria</taxon>
        <taxon>Bacillati</taxon>
        <taxon>Bacillota</taxon>
        <taxon>Bacilli</taxon>
        <taxon>Bacillales</taxon>
        <taxon>Bacillaceae</taxon>
        <taxon>Bacillus</taxon>
    </lineage>
</organism>
<sequence>MIHYDTFIERYHEAKNRVKEAENSIFSNGVHLDGIQKLRRIFYQYFSAPYKNANFSYVEIILENKKKPQGTSQFNSFYLEDLQRILKKGPNSTLQQFIEGKPLVLDIDENKNAIQKMLFPENLSLGRWPSPIGHRLSLMQQVAVNQILNGNEKICSVNGPPGTGKTTLLKDVFAQIIIDRTIQMVSYQDPTRAFSKMGKLKIDKFNYNMYELDEKIAKYSIVVASSNNGAVENISKDLPKLGSIVRDSKEPTEKECREELARSGADLYYQHQCERAYGEEAIALDLFSDLSSEVIQEGQTWGLFSAALGRSSNITSVNKALNGVRAKAGQPKLISLVERLEQPLPNNRWHEVVSEFKALRQSVERKKEELQQFAKLMLQVEDMIVNEKQTIIELEKTEVKQQQIEQNIGRVEKQKQLVNEQLSNLPTPTVWEKFIQLFSKKSNEEEEKIRQELHLLIEEQKRLVESSHDHLRKLERLKIEAQKFKKRLAELAESKERYNNQQLVLPTEDFWKKEMYEERQKLVLWQTDELNFERGLLFLKALKVHKTFLMINAKSIKAALAVFSNKQNINLNIDENKKYVANMWNVMHLIFPVISTTFASFSSMYRGVEKDFIGYLIVDEAGQASPQQSAGAL</sequence>
<reference evidence="2 5" key="2">
    <citation type="submission" date="2020-07" db="EMBL/GenBank/DDBJ databases">
        <authorList>
            <person name="Feng H."/>
        </authorList>
    </citation>
    <scope>NUCLEOTIDE SEQUENCE [LARGE SCALE GENOMIC DNA]</scope>
    <source>
        <strain evidence="5">s-12</strain>
        <strain evidence="2">S-12</strain>
    </source>
</reference>
<dbReference type="EMBL" id="JACEIO010000043">
    <property type="protein sequence ID" value="MBA4538405.1"/>
    <property type="molecule type" value="Genomic_DNA"/>
</dbReference>
<keyword evidence="1" id="KW-0175">Coiled coil</keyword>
<dbReference type="Gene3D" id="3.40.50.300">
    <property type="entry name" value="P-loop containing nucleotide triphosphate hydrolases"/>
    <property type="match status" value="1"/>
</dbReference>
<gene>
    <name evidence="3" type="ORF">G4D64_14960</name>
    <name evidence="2" type="ORF">H1Z61_15005</name>
</gene>
<dbReference type="AlphaFoldDB" id="A0A6B3VWZ0"/>
<dbReference type="InterPro" id="IPR027417">
    <property type="entry name" value="P-loop_NTPase"/>
</dbReference>
<evidence type="ECO:0000313" key="3">
    <source>
        <dbReference type="EMBL" id="NEY82770.1"/>
    </source>
</evidence>